<accession>A0A4P9YVA6</accession>
<dbReference type="PANTHER" id="PTHR23061:SF12">
    <property type="entry name" value="DNA POLYMERASE ALPHA SUBUNIT B"/>
    <property type="match status" value="1"/>
</dbReference>
<reference evidence="6" key="1">
    <citation type="journal article" date="2018" name="Nat. Microbiol.">
        <title>Leveraging single-cell genomics to expand the fungal tree of life.</title>
        <authorList>
            <person name="Ahrendt S.R."/>
            <person name="Quandt C.A."/>
            <person name="Ciobanu D."/>
            <person name="Clum A."/>
            <person name="Salamov A."/>
            <person name="Andreopoulos B."/>
            <person name="Cheng J.F."/>
            <person name="Woyke T."/>
            <person name="Pelin A."/>
            <person name="Henrissat B."/>
            <person name="Reynolds N.K."/>
            <person name="Benny G.L."/>
            <person name="Smith M.E."/>
            <person name="James T.Y."/>
            <person name="Grigoriev I.V."/>
        </authorList>
    </citation>
    <scope>NUCLEOTIDE SEQUENCE [LARGE SCALE GENOMIC DNA]</scope>
    <source>
        <strain evidence="6">Benny S71-1</strain>
    </source>
</reference>
<protein>
    <recommendedName>
        <fullName evidence="4">DNA polymerase alpha subunit B OB domain-containing protein</fullName>
    </recommendedName>
</protein>
<name>A0A4P9YVA6_9FUNG</name>
<dbReference type="GO" id="GO:0006270">
    <property type="term" value="P:DNA replication initiation"/>
    <property type="evidence" value="ECO:0007669"/>
    <property type="project" value="TreeGrafter"/>
</dbReference>
<evidence type="ECO:0000256" key="2">
    <source>
        <dbReference type="ARBA" id="ARBA00023242"/>
    </source>
</evidence>
<proteinExistence type="predicted"/>
<dbReference type="InterPro" id="IPR016722">
    <property type="entry name" value="DNA_pol_alpha_bsu"/>
</dbReference>
<feature type="region of interest" description="Disordered" evidence="3">
    <location>
        <begin position="97"/>
        <end position="142"/>
    </location>
</feature>
<dbReference type="Pfam" id="PF22062">
    <property type="entry name" value="OB_DPOA2"/>
    <property type="match status" value="1"/>
</dbReference>
<feature type="compositionally biased region" description="Basic and acidic residues" evidence="3">
    <location>
        <begin position="22"/>
        <end position="67"/>
    </location>
</feature>
<dbReference type="OrthoDB" id="336885at2759"/>
<dbReference type="AlphaFoldDB" id="A0A4P9YVA6"/>
<comment type="subcellular location">
    <subcellularLocation>
        <location evidence="1">Nucleus</location>
    </subcellularLocation>
</comment>
<feature type="region of interest" description="Disordered" evidence="3">
    <location>
        <begin position="1"/>
        <end position="84"/>
    </location>
</feature>
<keyword evidence="2" id="KW-0539">Nucleus</keyword>
<dbReference type="EMBL" id="KZ990566">
    <property type="protein sequence ID" value="RKP23937.1"/>
    <property type="molecule type" value="Genomic_DNA"/>
</dbReference>
<dbReference type="InterPro" id="IPR054300">
    <property type="entry name" value="OB_DPOA2"/>
</dbReference>
<dbReference type="Gene3D" id="3.60.21.60">
    <property type="match status" value="1"/>
</dbReference>
<organism evidence="5 6">
    <name type="scientific">Syncephalis pseudoplumigaleata</name>
    <dbReference type="NCBI Taxonomy" id="1712513"/>
    <lineage>
        <taxon>Eukaryota</taxon>
        <taxon>Fungi</taxon>
        <taxon>Fungi incertae sedis</taxon>
        <taxon>Zoopagomycota</taxon>
        <taxon>Zoopagomycotina</taxon>
        <taxon>Zoopagomycetes</taxon>
        <taxon>Zoopagales</taxon>
        <taxon>Piptocephalidaceae</taxon>
        <taxon>Syncephalis</taxon>
    </lineage>
</organism>
<sequence length="375" mass="41275">MPALPPVGRGSLHALRGVLLPREQERRATRPERRDARPAERRGEQARAQAKDRQAERREQCRPPRHELHLRREHAGFHGEGLSDTPMKRVRVNAMAAKLTPGRPVPPSSLRGTSSSASEPSAKGMPSLSSTPTASKFAERENKGKVEVCHNEALAGYSRRGHHAARPFNVTLLDGQVDHAYRYMFEKLAQKATVLDQQIEQQGAIISEAHQLMAWCHPGVPSQSEMTVVGRICCDSDARLNESSVVIEASTDAGQGARVRLRLDSLASFALFPGQIVGLQGINNTGEHFMATRLFTMPPLTVPKTPFVELREYHMDGQGNVHQPIAMAIAAGPYTLDDNLQFEPLRALLGAIEKEQPDMLIMVGVLLCRTCACQC</sequence>
<dbReference type="Proteomes" id="UP000278143">
    <property type="component" value="Unassembled WGS sequence"/>
</dbReference>
<keyword evidence="6" id="KW-1185">Reference proteome</keyword>
<evidence type="ECO:0000259" key="4">
    <source>
        <dbReference type="Pfam" id="PF22062"/>
    </source>
</evidence>
<feature type="domain" description="DNA polymerase alpha subunit B OB" evidence="4">
    <location>
        <begin position="194"/>
        <end position="295"/>
    </location>
</feature>
<evidence type="ECO:0000256" key="1">
    <source>
        <dbReference type="ARBA" id="ARBA00004123"/>
    </source>
</evidence>
<dbReference type="PANTHER" id="PTHR23061">
    <property type="entry name" value="DNA POLYMERASE 2 ALPHA 70 KDA SUBUNIT"/>
    <property type="match status" value="1"/>
</dbReference>
<evidence type="ECO:0000313" key="5">
    <source>
        <dbReference type="EMBL" id="RKP23937.1"/>
    </source>
</evidence>
<gene>
    <name evidence="5" type="ORF">SYNPS1DRAFT_30291</name>
</gene>
<feature type="compositionally biased region" description="Polar residues" evidence="3">
    <location>
        <begin position="110"/>
        <end position="119"/>
    </location>
</feature>
<evidence type="ECO:0000313" key="6">
    <source>
        <dbReference type="Proteomes" id="UP000278143"/>
    </source>
</evidence>
<dbReference type="GO" id="GO:0005658">
    <property type="term" value="C:alpha DNA polymerase:primase complex"/>
    <property type="evidence" value="ECO:0007669"/>
    <property type="project" value="TreeGrafter"/>
</dbReference>
<evidence type="ECO:0000256" key="3">
    <source>
        <dbReference type="SAM" id="MobiDB-lite"/>
    </source>
</evidence>